<evidence type="ECO:0000256" key="3">
    <source>
        <dbReference type="ARBA" id="ARBA00022840"/>
    </source>
</evidence>
<gene>
    <name evidence="7" type="ORF">M9Y10_010932</name>
</gene>
<dbReference type="SUPFAM" id="SSF48403">
    <property type="entry name" value="Ankyrin repeat"/>
    <property type="match status" value="1"/>
</dbReference>
<sequence length="412" mass="47421">MELEGAFFETDDYKKLKKKVGKGSFGEVVLVENQKDKKIYAAKIINVGQMFSGKEQNQFIRESVILNKLDHPAIVKFYGINLHNFVDPTSQDGIMLEPTILTEYLSNGSLDVILQNERRSIAHPDWNATKKYICILGICHAMRYLHTNNIIHRDLKPANILLDEDLYPRVCDFGLSRCFSDVLARSMQKMSKGIGTPLYMSPELLDNNEEKFGFGIDVYAFAILVYEIVSGKEPFAVDGKPIALTKLVSNVMSGKRPEFTDGITKKMRKLLNRCWSQDPQERPSFDVVFSEISKDFSYLDEDINEDEINEYLRLLEEDGNEVEKTINENKIEMHSDYDFVELKKKIENEQKIYVDIIKKIVENHGEIQNIYDEYKGNILHLACRSGNLELVKYIISLNKIDITSKTIPIYDL</sequence>
<dbReference type="InterPro" id="IPR011009">
    <property type="entry name" value="Kinase-like_dom_sf"/>
</dbReference>
<dbReference type="InterPro" id="IPR000719">
    <property type="entry name" value="Prot_kinase_dom"/>
</dbReference>
<dbReference type="PRINTS" id="PR00109">
    <property type="entry name" value="TYRKINASE"/>
</dbReference>
<dbReference type="InterPro" id="IPR008271">
    <property type="entry name" value="Ser/Thr_kinase_AS"/>
</dbReference>
<comment type="similarity">
    <text evidence="5">Belongs to the protein kinase superfamily.</text>
</comment>
<dbReference type="InterPro" id="IPR051681">
    <property type="entry name" value="Ser/Thr_Kinases-Pseudokinases"/>
</dbReference>
<evidence type="ECO:0000256" key="2">
    <source>
        <dbReference type="ARBA" id="ARBA00022741"/>
    </source>
</evidence>
<evidence type="ECO:0000259" key="6">
    <source>
        <dbReference type="PROSITE" id="PS50011"/>
    </source>
</evidence>
<dbReference type="Gene3D" id="1.25.40.20">
    <property type="entry name" value="Ankyrin repeat-containing domain"/>
    <property type="match status" value="1"/>
</dbReference>
<dbReference type="InterPro" id="IPR036770">
    <property type="entry name" value="Ankyrin_rpt-contain_sf"/>
</dbReference>
<feature type="binding site" evidence="4">
    <location>
        <position position="43"/>
    </location>
    <ligand>
        <name>ATP</name>
        <dbReference type="ChEBI" id="CHEBI:30616"/>
    </ligand>
</feature>
<dbReference type="PROSITE" id="PS00107">
    <property type="entry name" value="PROTEIN_KINASE_ATP"/>
    <property type="match status" value="1"/>
</dbReference>
<keyword evidence="3 4" id="KW-0067">ATP-binding</keyword>
<reference evidence="7 8" key="1">
    <citation type="submission" date="2024-04" db="EMBL/GenBank/DDBJ databases">
        <title>Tritrichomonas musculus Genome.</title>
        <authorList>
            <person name="Alves-Ferreira E."/>
            <person name="Grigg M."/>
            <person name="Lorenzi H."/>
            <person name="Galac M."/>
        </authorList>
    </citation>
    <scope>NUCLEOTIDE SEQUENCE [LARGE SCALE GENOMIC DNA]</scope>
    <source>
        <strain evidence="7 8">EAF2021</strain>
    </source>
</reference>
<dbReference type="Gene3D" id="1.10.510.10">
    <property type="entry name" value="Transferase(Phosphotransferase) domain 1"/>
    <property type="match status" value="1"/>
</dbReference>
<dbReference type="PROSITE" id="PS00108">
    <property type="entry name" value="PROTEIN_KINASE_ST"/>
    <property type="match status" value="1"/>
</dbReference>
<dbReference type="SMART" id="SM00220">
    <property type="entry name" value="S_TKc"/>
    <property type="match status" value="1"/>
</dbReference>
<dbReference type="PROSITE" id="PS50011">
    <property type="entry name" value="PROTEIN_KINASE_DOM"/>
    <property type="match status" value="1"/>
</dbReference>
<evidence type="ECO:0000256" key="1">
    <source>
        <dbReference type="ARBA" id="ARBA00022527"/>
    </source>
</evidence>
<comment type="caution">
    <text evidence="7">The sequence shown here is derived from an EMBL/GenBank/DDBJ whole genome shotgun (WGS) entry which is preliminary data.</text>
</comment>
<keyword evidence="1 5" id="KW-0418">Kinase</keyword>
<accession>A0ABR2IM35</accession>
<evidence type="ECO:0000256" key="5">
    <source>
        <dbReference type="RuleBase" id="RU000304"/>
    </source>
</evidence>
<dbReference type="EMBL" id="JAPFFF010000016">
    <property type="protein sequence ID" value="KAK8865387.1"/>
    <property type="molecule type" value="Genomic_DNA"/>
</dbReference>
<name>A0ABR2IM35_9EUKA</name>
<dbReference type="SUPFAM" id="SSF56112">
    <property type="entry name" value="Protein kinase-like (PK-like)"/>
    <property type="match status" value="1"/>
</dbReference>
<dbReference type="PANTHER" id="PTHR44329:SF214">
    <property type="entry name" value="PROTEIN KINASE DOMAIN-CONTAINING PROTEIN"/>
    <property type="match status" value="1"/>
</dbReference>
<dbReference type="Pfam" id="PF00069">
    <property type="entry name" value="Pkinase"/>
    <property type="match status" value="1"/>
</dbReference>
<protein>
    <recommendedName>
        <fullName evidence="6">Protein kinase domain-containing protein</fullName>
    </recommendedName>
</protein>
<dbReference type="PANTHER" id="PTHR44329">
    <property type="entry name" value="SERINE/THREONINE-PROTEIN KINASE TNNI3K-RELATED"/>
    <property type="match status" value="1"/>
</dbReference>
<evidence type="ECO:0000256" key="4">
    <source>
        <dbReference type="PROSITE-ProRule" id="PRU10141"/>
    </source>
</evidence>
<keyword evidence="1 5" id="KW-0723">Serine/threonine-protein kinase</keyword>
<dbReference type="InterPro" id="IPR001245">
    <property type="entry name" value="Ser-Thr/Tyr_kinase_cat_dom"/>
</dbReference>
<feature type="domain" description="Protein kinase" evidence="6">
    <location>
        <begin position="14"/>
        <end position="299"/>
    </location>
</feature>
<evidence type="ECO:0000313" key="7">
    <source>
        <dbReference type="EMBL" id="KAK8865387.1"/>
    </source>
</evidence>
<keyword evidence="8" id="KW-1185">Reference proteome</keyword>
<keyword evidence="1 5" id="KW-0808">Transferase</keyword>
<organism evidence="7 8">
    <name type="scientific">Tritrichomonas musculus</name>
    <dbReference type="NCBI Taxonomy" id="1915356"/>
    <lineage>
        <taxon>Eukaryota</taxon>
        <taxon>Metamonada</taxon>
        <taxon>Parabasalia</taxon>
        <taxon>Tritrichomonadida</taxon>
        <taxon>Tritrichomonadidae</taxon>
        <taxon>Tritrichomonas</taxon>
    </lineage>
</organism>
<dbReference type="InterPro" id="IPR017441">
    <property type="entry name" value="Protein_kinase_ATP_BS"/>
</dbReference>
<proteinExistence type="inferred from homology"/>
<evidence type="ECO:0000313" key="8">
    <source>
        <dbReference type="Proteomes" id="UP001470230"/>
    </source>
</evidence>
<dbReference type="Proteomes" id="UP001470230">
    <property type="component" value="Unassembled WGS sequence"/>
</dbReference>
<keyword evidence="2 4" id="KW-0547">Nucleotide-binding</keyword>